<dbReference type="EMBL" id="VOIH02000009">
    <property type="protein sequence ID" value="KAF3438413.1"/>
    <property type="molecule type" value="Genomic_DNA"/>
</dbReference>
<dbReference type="SMART" id="SM00767">
    <property type="entry name" value="DCD"/>
    <property type="match status" value="1"/>
</dbReference>
<evidence type="ECO:0000313" key="4">
    <source>
        <dbReference type="Proteomes" id="UP000796880"/>
    </source>
</evidence>
<organism evidence="3 4">
    <name type="scientific">Rhamnella rubrinervis</name>
    <dbReference type="NCBI Taxonomy" id="2594499"/>
    <lineage>
        <taxon>Eukaryota</taxon>
        <taxon>Viridiplantae</taxon>
        <taxon>Streptophyta</taxon>
        <taxon>Embryophyta</taxon>
        <taxon>Tracheophyta</taxon>
        <taxon>Spermatophyta</taxon>
        <taxon>Magnoliopsida</taxon>
        <taxon>eudicotyledons</taxon>
        <taxon>Gunneridae</taxon>
        <taxon>Pentapetalae</taxon>
        <taxon>rosids</taxon>
        <taxon>fabids</taxon>
        <taxon>Rosales</taxon>
        <taxon>Rhamnaceae</taxon>
        <taxon>rhamnoid group</taxon>
        <taxon>Rhamneae</taxon>
        <taxon>Rhamnella</taxon>
    </lineage>
</organism>
<comment type="caution">
    <text evidence="3">The sequence shown here is derived from an EMBL/GenBank/DDBJ whole genome shotgun (WGS) entry which is preliminary data.</text>
</comment>
<dbReference type="InterPro" id="IPR013989">
    <property type="entry name" value="Dev_and_cell_death_domain"/>
</dbReference>
<feature type="region of interest" description="Disordered" evidence="1">
    <location>
        <begin position="564"/>
        <end position="594"/>
    </location>
</feature>
<sequence length="828" mass="93053">MNQEENNNETHSNKETEAPAAFNNRTKTLMEASGKPTETPAEASSNPVETLAETSSNPTEMPTEASSDPKRAPAEASGNPTETPGEASSKPIEAAAASSALTEIPSEMSNKPTETPAKAFNKSKLSGKKTLKSLKAKSKMMKKSLNLNNLKAKKLKDSSQDQGKKTEVTVEAISNSADTLEEMSIKPTQSLEEVCGKPMETPAKVFNKSESSGKKTLKSLKAKSKTVKKSLDVNNLKAKKNKGGPQDRGKETEAPEEAFNNETETLMEVSIKPTETPAETSSKPTEVPAKAFNKSESSGKKSLKSLKADSEIVKCPDVNNPSQQAHGKKRRRNRGRVLQSNKERSHNEEGLARGLTLREENQSRNIMKNDHSGKRHRAQNNQEKFIESEMNQQRQKNKDSDGLERNRNLCNNKGKHAEIENNRRSEKKEKHGGLIFMCSGRTKPDCFSYRVMGISIGKKDLVLGIKPGMKLFLYDFDLKLLYGIYRASSSGGLKLEPNAFGGAFPAQVRFNVEKDCLPLPESVFKKAIKENYNERNKFKTELTIQQVRKLMKLFRPAEVHSSALSPRVARTHEKRIHKEERESLPHSHREKHARDRYANGDARTYPVLSHERDQNVAYQDVATMRREEIPRNLFITEQEYRAYGLSRKRSLTHPSHFTAPSWDPYHTDFEREHVLRHQNVIYRESVPAQKETLRADPIYLDNKEYQAYSLGSGQELLSAAPATATSAGAIDAYAKDPYYGYYQSSSSVAPQRREEVPSSYYTINGRKDTYSLESDHLLRREADQVGRLYSNYDVGPLDRQTYQAVKPEPVSMPVSYRYSFPGPAFSYR</sequence>
<keyword evidence="4" id="KW-1185">Reference proteome</keyword>
<evidence type="ECO:0000259" key="2">
    <source>
        <dbReference type="PROSITE" id="PS51222"/>
    </source>
</evidence>
<feature type="compositionally biased region" description="Basic and acidic residues" evidence="1">
    <location>
        <begin position="396"/>
        <end position="407"/>
    </location>
</feature>
<gene>
    <name evidence="3" type="ORF">FNV43_RR21175</name>
</gene>
<feature type="compositionally biased region" description="Basic and acidic residues" evidence="1">
    <location>
        <begin position="415"/>
        <end position="426"/>
    </location>
</feature>
<dbReference type="PROSITE" id="PS51222">
    <property type="entry name" value="DCD"/>
    <property type="match status" value="1"/>
</dbReference>
<feature type="compositionally biased region" description="Polar residues" evidence="1">
    <location>
        <begin position="42"/>
        <end position="66"/>
    </location>
</feature>
<evidence type="ECO:0000256" key="1">
    <source>
        <dbReference type="SAM" id="MobiDB-lite"/>
    </source>
</evidence>
<feature type="compositionally biased region" description="Basic residues" evidence="1">
    <location>
        <begin position="125"/>
        <end position="142"/>
    </location>
</feature>
<feature type="domain" description="DCD" evidence="2">
    <location>
        <begin position="429"/>
        <end position="556"/>
    </location>
</feature>
<accession>A0A8K0E089</accession>
<feature type="compositionally biased region" description="Basic residues" evidence="1">
    <location>
        <begin position="326"/>
        <end position="335"/>
    </location>
</feature>
<evidence type="ECO:0000313" key="3">
    <source>
        <dbReference type="EMBL" id="KAF3438413.1"/>
    </source>
</evidence>
<feature type="compositionally biased region" description="Basic residues" evidence="1">
    <location>
        <begin position="215"/>
        <end position="228"/>
    </location>
</feature>
<dbReference type="AlphaFoldDB" id="A0A8K0E089"/>
<dbReference type="OrthoDB" id="1920894at2759"/>
<feature type="compositionally biased region" description="Basic and acidic residues" evidence="1">
    <location>
        <begin position="155"/>
        <end position="168"/>
    </location>
</feature>
<protein>
    <recommendedName>
        <fullName evidence="2">DCD domain-containing protein</fullName>
    </recommendedName>
</protein>
<dbReference type="PANTHER" id="PTHR46444:SF3">
    <property type="entry name" value="DCD (DEVELOPMENT AND CELL DEATH) DOMAIN PROTEIN"/>
    <property type="match status" value="1"/>
</dbReference>
<feature type="compositionally biased region" description="Polar residues" evidence="1">
    <location>
        <begin position="379"/>
        <end position="394"/>
    </location>
</feature>
<feature type="compositionally biased region" description="Basic and acidic residues" evidence="1">
    <location>
        <begin position="576"/>
        <end position="594"/>
    </location>
</feature>
<name>A0A8K0E089_9ROSA</name>
<proteinExistence type="predicted"/>
<feature type="region of interest" description="Disordered" evidence="1">
    <location>
        <begin position="1"/>
        <end position="426"/>
    </location>
</feature>
<dbReference type="Pfam" id="PF10539">
    <property type="entry name" value="Dev_Cell_Death"/>
    <property type="match status" value="1"/>
</dbReference>
<reference evidence="3" key="1">
    <citation type="submission" date="2020-03" db="EMBL/GenBank/DDBJ databases">
        <title>A high-quality chromosome-level genome assembly of a woody plant with both climbing and erect habits, Rhamnella rubrinervis.</title>
        <authorList>
            <person name="Lu Z."/>
            <person name="Yang Y."/>
            <person name="Zhu X."/>
            <person name="Sun Y."/>
        </authorList>
    </citation>
    <scope>NUCLEOTIDE SEQUENCE</scope>
    <source>
        <strain evidence="3">BYM</strain>
        <tissue evidence="3">Leaf</tissue>
    </source>
</reference>
<dbReference type="Proteomes" id="UP000796880">
    <property type="component" value="Unassembled WGS sequence"/>
</dbReference>
<feature type="compositionally biased region" description="Basic and acidic residues" evidence="1">
    <location>
        <begin position="341"/>
        <end position="372"/>
    </location>
</feature>
<dbReference type="PANTHER" id="PTHR46444">
    <property type="entry name" value="DCD (DEVELOPMENT AND CELL DEATH) DOMAIN PROTEIN-RELATED"/>
    <property type="match status" value="1"/>
</dbReference>